<dbReference type="EMBL" id="GDHC01012077">
    <property type="protein sequence ID" value="JAQ06552.1"/>
    <property type="molecule type" value="Transcribed_RNA"/>
</dbReference>
<dbReference type="InterPro" id="IPR018170">
    <property type="entry name" value="Aldo/ket_reductase_CS"/>
</dbReference>
<dbReference type="PANTHER" id="PTHR43827">
    <property type="entry name" value="2,5-DIKETO-D-GLUCONIC ACID REDUCTASE"/>
    <property type="match status" value="1"/>
</dbReference>
<dbReference type="InterPro" id="IPR020471">
    <property type="entry name" value="AKR"/>
</dbReference>
<dbReference type="SUPFAM" id="SSF51430">
    <property type="entry name" value="NAD(P)-linked oxidoreductase"/>
    <property type="match status" value="1"/>
</dbReference>
<evidence type="ECO:0000256" key="1">
    <source>
        <dbReference type="ARBA" id="ARBA00007905"/>
    </source>
</evidence>
<evidence type="ECO:0000256" key="5">
    <source>
        <dbReference type="PIRSR" id="PIRSR000097-2"/>
    </source>
</evidence>
<name>A0A146LHY9_LYGHE</name>
<proteinExistence type="inferred from homology"/>
<dbReference type="Gene3D" id="3.20.20.100">
    <property type="entry name" value="NADP-dependent oxidoreductase domain"/>
    <property type="match status" value="1"/>
</dbReference>
<evidence type="ECO:0000259" key="7">
    <source>
        <dbReference type="Pfam" id="PF00248"/>
    </source>
</evidence>
<feature type="domain" description="NADP-dependent oxidoreductase" evidence="7">
    <location>
        <begin position="18"/>
        <end position="292"/>
    </location>
</feature>
<evidence type="ECO:0000256" key="2">
    <source>
        <dbReference type="ARBA" id="ARBA00022857"/>
    </source>
</evidence>
<dbReference type="Pfam" id="PF00248">
    <property type="entry name" value="Aldo_ket_red"/>
    <property type="match status" value="1"/>
</dbReference>
<evidence type="ECO:0000256" key="3">
    <source>
        <dbReference type="ARBA" id="ARBA00023002"/>
    </source>
</evidence>
<dbReference type="PIRSF" id="PIRSF000097">
    <property type="entry name" value="AKR"/>
    <property type="match status" value="1"/>
</dbReference>
<accession>A0A146LHY9</accession>
<evidence type="ECO:0000313" key="8">
    <source>
        <dbReference type="EMBL" id="JAQ06552.1"/>
    </source>
</evidence>
<dbReference type="PROSITE" id="PS00062">
    <property type="entry name" value="ALDOKETO_REDUCTASE_2"/>
    <property type="match status" value="1"/>
</dbReference>
<feature type="site" description="Lowers pKa of active site Tyr" evidence="6">
    <location>
        <position position="80"/>
    </location>
</feature>
<dbReference type="InterPro" id="IPR036812">
    <property type="entry name" value="NAD(P)_OxRdtase_dom_sf"/>
</dbReference>
<keyword evidence="2" id="KW-0521">NADP</keyword>
<dbReference type="AlphaFoldDB" id="A0A146LHY9"/>
<dbReference type="PRINTS" id="PR00069">
    <property type="entry name" value="ALDKETRDTASE"/>
</dbReference>
<comment type="similarity">
    <text evidence="1">Belongs to the aldo/keto reductase family.</text>
</comment>
<feature type="binding site" evidence="5">
    <location>
        <position position="113"/>
    </location>
    <ligand>
        <name>substrate</name>
    </ligand>
</feature>
<dbReference type="GO" id="GO:0016491">
    <property type="term" value="F:oxidoreductase activity"/>
    <property type="evidence" value="ECO:0007669"/>
    <property type="project" value="UniProtKB-KW"/>
</dbReference>
<organism evidence="8">
    <name type="scientific">Lygus hesperus</name>
    <name type="common">Western plant bug</name>
    <dbReference type="NCBI Taxonomy" id="30085"/>
    <lineage>
        <taxon>Eukaryota</taxon>
        <taxon>Metazoa</taxon>
        <taxon>Ecdysozoa</taxon>
        <taxon>Arthropoda</taxon>
        <taxon>Hexapoda</taxon>
        <taxon>Insecta</taxon>
        <taxon>Pterygota</taxon>
        <taxon>Neoptera</taxon>
        <taxon>Paraneoptera</taxon>
        <taxon>Hemiptera</taxon>
        <taxon>Heteroptera</taxon>
        <taxon>Panheteroptera</taxon>
        <taxon>Cimicomorpha</taxon>
        <taxon>Miridae</taxon>
        <taxon>Mirini</taxon>
        <taxon>Lygus</taxon>
    </lineage>
</organism>
<sequence>MPAVPAVRLNSGYDMPMLGLGTWKIEKIDTFNAVRNAIRAGYRHVDTSVIYENLEEVGRAIRQSIGEGSVRREDLFITSKLWATFHRRDLVEKGLDDTLDKLGLEYLDLWIMHTPFALQPGKKLSPYKDITSETWEVDDVGPLETWLAMENLVQTGKVKSIGLSNFNRTQAETILDHCTIKPAVMQNECHPWFNQEGLRKWCESNRITMVAYSPLGSPNRPTHNADDPVLMEDPVIVRIAKEYNKTTAQIILRYSIQRGVVVIPQSKNCRRMSSNIRIFDFELSEKDMEDIRCLEKGFPYGFLQFKLFNAAIKSKYYPFNGDF</sequence>
<reference evidence="8" key="1">
    <citation type="journal article" date="2016" name="Gigascience">
        <title>De novo construction of an expanded transcriptome assembly for the western tarnished plant bug, Lygus hesperus.</title>
        <authorList>
            <person name="Tassone E.E."/>
            <person name="Geib S.M."/>
            <person name="Hall B."/>
            <person name="Fabrick J.A."/>
            <person name="Brent C.S."/>
            <person name="Hull J.J."/>
        </authorList>
    </citation>
    <scope>NUCLEOTIDE SEQUENCE</scope>
</reference>
<protein>
    <submittedName>
        <fullName evidence="8">Aldo-keto reductase family 1 member C3</fullName>
    </submittedName>
</protein>
<feature type="active site" description="Proton donor" evidence="4">
    <location>
        <position position="51"/>
    </location>
</feature>
<evidence type="ECO:0000256" key="6">
    <source>
        <dbReference type="PIRSR" id="PIRSR000097-3"/>
    </source>
</evidence>
<gene>
    <name evidence="8" type="primary">AKR1C3</name>
    <name evidence="8" type="ORF">g.35311</name>
</gene>
<evidence type="ECO:0000256" key="4">
    <source>
        <dbReference type="PIRSR" id="PIRSR000097-1"/>
    </source>
</evidence>
<keyword evidence="3" id="KW-0560">Oxidoreductase</keyword>
<dbReference type="InterPro" id="IPR023210">
    <property type="entry name" value="NADP_OxRdtase_dom"/>
</dbReference>
<dbReference type="FunFam" id="3.20.20.100:FF:000006">
    <property type="entry name" value="Aldo-keto reductase family 1 member A1"/>
    <property type="match status" value="1"/>
</dbReference>
<dbReference type="PANTHER" id="PTHR43827:SF14">
    <property type="entry name" value="NADP-DEPENDENT OXIDOREDUCTASE DOMAIN-CONTAINING PROTEIN"/>
    <property type="match status" value="1"/>
</dbReference>